<reference evidence="4" key="1">
    <citation type="journal article" date="2014" name="Int. J. Syst. Evol. Microbiol.">
        <title>Complete genome sequence of Corynebacterium casei LMG S-19264T (=DSM 44701T), isolated from a smear-ripened cheese.</title>
        <authorList>
            <consortium name="US DOE Joint Genome Institute (JGI-PGF)"/>
            <person name="Walter F."/>
            <person name="Albersmeier A."/>
            <person name="Kalinowski J."/>
            <person name="Ruckert C."/>
        </authorList>
    </citation>
    <scope>NUCLEOTIDE SEQUENCE</scope>
    <source>
        <strain evidence="4">CGMCC 4.7679</strain>
    </source>
</reference>
<evidence type="ECO:0000256" key="1">
    <source>
        <dbReference type="ARBA" id="ARBA00006754"/>
    </source>
</evidence>
<dbReference type="Pfam" id="PF13556">
    <property type="entry name" value="HTH_30"/>
    <property type="match status" value="1"/>
</dbReference>
<dbReference type="InterPro" id="IPR051448">
    <property type="entry name" value="CdaR-like_regulators"/>
</dbReference>
<dbReference type="Pfam" id="PF17853">
    <property type="entry name" value="GGDEF_2"/>
    <property type="match status" value="1"/>
</dbReference>
<protein>
    <recommendedName>
        <fullName evidence="6">PucR family transcriptional regulator</fullName>
    </recommendedName>
</protein>
<feature type="domain" description="PucR C-terminal helix-turn-helix" evidence="2">
    <location>
        <begin position="334"/>
        <end position="392"/>
    </location>
</feature>
<evidence type="ECO:0000313" key="4">
    <source>
        <dbReference type="EMBL" id="GHF67884.1"/>
    </source>
</evidence>
<dbReference type="RefSeq" id="WP_183176690.1">
    <property type="nucleotide sequence ID" value="NZ_BNAV01000007.1"/>
</dbReference>
<evidence type="ECO:0000313" key="5">
    <source>
        <dbReference type="Proteomes" id="UP000658656"/>
    </source>
</evidence>
<dbReference type="EMBL" id="BNAV01000007">
    <property type="protein sequence ID" value="GHF67884.1"/>
    <property type="molecule type" value="Genomic_DNA"/>
</dbReference>
<dbReference type="PANTHER" id="PTHR33744:SF17">
    <property type="entry name" value="CONSERVED PROTEIN"/>
    <property type="match status" value="1"/>
</dbReference>
<dbReference type="InterPro" id="IPR041522">
    <property type="entry name" value="CdaR_GGDEF"/>
</dbReference>
<evidence type="ECO:0000259" key="3">
    <source>
        <dbReference type="Pfam" id="PF17853"/>
    </source>
</evidence>
<dbReference type="Gene3D" id="1.10.10.2840">
    <property type="entry name" value="PucR C-terminal helix-turn-helix domain"/>
    <property type="match status" value="1"/>
</dbReference>
<organism evidence="4 5">
    <name type="scientific">Amycolatopsis bartoniae</name>
    <dbReference type="NCBI Taxonomy" id="941986"/>
    <lineage>
        <taxon>Bacteria</taxon>
        <taxon>Bacillati</taxon>
        <taxon>Actinomycetota</taxon>
        <taxon>Actinomycetes</taxon>
        <taxon>Pseudonocardiales</taxon>
        <taxon>Pseudonocardiaceae</taxon>
        <taxon>Amycolatopsis</taxon>
    </lineage>
</organism>
<dbReference type="Proteomes" id="UP000658656">
    <property type="component" value="Unassembled WGS sequence"/>
</dbReference>
<comment type="caution">
    <text evidence="4">The sequence shown here is derived from an EMBL/GenBank/DDBJ whole genome shotgun (WGS) entry which is preliminary data.</text>
</comment>
<reference evidence="4" key="2">
    <citation type="submission" date="2020-09" db="EMBL/GenBank/DDBJ databases">
        <authorList>
            <person name="Sun Q."/>
            <person name="Zhou Y."/>
        </authorList>
    </citation>
    <scope>NUCLEOTIDE SEQUENCE</scope>
    <source>
        <strain evidence="4">CGMCC 4.7679</strain>
    </source>
</reference>
<proteinExistence type="inferred from homology"/>
<sequence length="399" mass="42865">MSNELQHLVDALAQRLRQPVAIDDTAFRLLAYSGHGEDVDDMRKAVVLTREVPPEGLAWLQGFALSKAAQPVRLPANPALQTDPRIAIPVRCQGMHFGCLWLIEHEPIADTELAVAVSFAGQAGELLFRERILSELQNARAGELLRDLVSDDLEKRGCAAAQLTENGLFASRGATVVLVVLAAPADGSDLGEDDRLALSMALDQAAHSVPERECLRMVRPTHGVLVTTEPAQRHSPKLATAVHEAACRLLGKAGRWRSVVVGVGPAVPTLADVVTSYRGALQAARVADAVPRFRPVAKSGELGVYGLLAGLPLDGLTDGPDSTVNRLLEADPTLFATAELFLDHAGDARTVAELLSVHRASVYQRLRRIEQVTGVDLADGEQRLALHLGIKAARMQRLV</sequence>
<dbReference type="InterPro" id="IPR042070">
    <property type="entry name" value="PucR_C-HTH_sf"/>
</dbReference>
<dbReference type="InterPro" id="IPR025736">
    <property type="entry name" value="PucR_C-HTH_dom"/>
</dbReference>
<comment type="similarity">
    <text evidence="1">Belongs to the CdaR family.</text>
</comment>
<dbReference type="PANTHER" id="PTHR33744">
    <property type="entry name" value="CARBOHYDRATE DIACID REGULATOR"/>
    <property type="match status" value="1"/>
</dbReference>
<keyword evidence="5" id="KW-1185">Reference proteome</keyword>
<evidence type="ECO:0000259" key="2">
    <source>
        <dbReference type="Pfam" id="PF13556"/>
    </source>
</evidence>
<feature type="domain" description="CdaR GGDEF-like" evidence="3">
    <location>
        <begin position="177"/>
        <end position="286"/>
    </location>
</feature>
<dbReference type="AlphaFoldDB" id="A0A8H9MBW8"/>
<name>A0A8H9MBW8_9PSEU</name>
<gene>
    <name evidence="4" type="ORF">GCM10017566_47040</name>
</gene>
<accession>A0A8H9MBW8</accession>
<dbReference type="SUPFAM" id="SSF55781">
    <property type="entry name" value="GAF domain-like"/>
    <property type="match status" value="1"/>
</dbReference>
<evidence type="ECO:0008006" key="6">
    <source>
        <dbReference type="Google" id="ProtNLM"/>
    </source>
</evidence>